<name>A0A6A7WBG5_9BACT</name>
<evidence type="ECO:0000313" key="1">
    <source>
        <dbReference type="EMBL" id="MQP11827.1"/>
    </source>
</evidence>
<proteinExistence type="predicted"/>
<evidence type="ECO:0008006" key="3">
    <source>
        <dbReference type="Google" id="ProtNLM"/>
    </source>
</evidence>
<keyword evidence="2" id="KW-1185">Reference proteome</keyword>
<comment type="caution">
    <text evidence="1">The sequence shown here is derived from an EMBL/GenBank/DDBJ whole genome shotgun (WGS) entry which is preliminary data.</text>
</comment>
<gene>
    <name evidence="1" type="ORF">F7D20_07630</name>
</gene>
<dbReference type="OrthoDB" id="1100900at2"/>
<dbReference type="EMBL" id="VZAD01000061">
    <property type="protein sequence ID" value="MQP11827.1"/>
    <property type="molecule type" value="Genomic_DNA"/>
</dbReference>
<protein>
    <recommendedName>
        <fullName evidence="3">pEK499-p136 HEPN domain-containing protein</fullName>
    </recommendedName>
</protein>
<organism evidence="1 2">
    <name type="scientific">Segatella copri</name>
    <dbReference type="NCBI Taxonomy" id="165179"/>
    <lineage>
        <taxon>Bacteria</taxon>
        <taxon>Pseudomonadati</taxon>
        <taxon>Bacteroidota</taxon>
        <taxon>Bacteroidia</taxon>
        <taxon>Bacteroidales</taxon>
        <taxon>Prevotellaceae</taxon>
        <taxon>Segatella</taxon>
    </lineage>
</organism>
<accession>A0A6A7WBG5</accession>
<sequence>MANSKLSRDDIIRLYKFLLDYESEYKTMAQQFNFNAPQLQSFIKHHSVLLASNSKKEKKKKGKYEAWFFYEQRKNDLKSKDDKVHHLLRHFRNSVAHGLIVKESKAVFIFKDKTEKGKITMEGKMKADIFFDFLSMLTSCRK</sequence>
<dbReference type="RefSeq" id="WP_158463504.1">
    <property type="nucleotide sequence ID" value="NZ_VZAD01000061.1"/>
</dbReference>
<evidence type="ECO:0000313" key="2">
    <source>
        <dbReference type="Proteomes" id="UP000384372"/>
    </source>
</evidence>
<dbReference type="Proteomes" id="UP000384372">
    <property type="component" value="Unassembled WGS sequence"/>
</dbReference>
<dbReference type="AlphaFoldDB" id="A0A6A7WBG5"/>
<reference evidence="1 2" key="1">
    <citation type="submission" date="2019-09" db="EMBL/GenBank/DDBJ databases">
        <title>Distinct polysaccharide growth profiles of human intestinal Prevotella copri isolates.</title>
        <authorList>
            <person name="Fehlner-Peach H."/>
            <person name="Magnabosco C."/>
            <person name="Raghavan V."/>
            <person name="Scher J.U."/>
            <person name="Tett A."/>
            <person name="Cox L.M."/>
            <person name="Gottsegen C."/>
            <person name="Watters A."/>
            <person name="Wiltshire- Gordon J.D."/>
            <person name="Segata N."/>
            <person name="Bonneau R."/>
            <person name="Littman D.R."/>
        </authorList>
    </citation>
    <scope>NUCLEOTIDE SEQUENCE [LARGE SCALE GENOMIC DNA]</scope>
    <source>
        <strain evidence="2">iAQ1173</strain>
    </source>
</reference>